<dbReference type="Pfam" id="PF13540">
    <property type="entry name" value="RCC1_2"/>
    <property type="match status" value="2"/>
</dbReference>
<sequence length="374" mass="39808">MAMARTGKKRALWQRALSLLMALSLCLPAPARAADKVQVTPYTSPVNGGRDYLVVLGSDNTLAVSSGCPEELAAALKRQKNVTQFDQFRDRVGLLYADGSVALFTPGGETAFTPRGRVEQIAVGGTFVAALLKDGTVELLQVSEGLYEDQLLRAEQWQGVETLSAGRGHLLAVTGGGKVLAAGANEFGQRSISGETGVVAVSAAYNHSIALRRDGTLVSAGDNTFGQCEVGSLRQIIYVATGMKNTVAVDSAGNVHLLGEESAGMEAAAGWEKTTFLYIGSNFLCGIGAEGEVRGAGEQGQAIAAELSGARASYRYVGEFIRRAKRDRQRVLAGGVQPGGFWRTVMKAWHILALFGLFWAVVFIDIRWKRRHGG</sequence>
<dbReference type="EMBL" id="JANGAB010000003">
    <property type="protein sequence ID" value="MCQ4949430.1"/>
    <property type="molecule type" value="Genomic_DNA"/>
</dbReference>
<evidence type="ECO:0008006" key="5">
    <source>
        <dbReference type="Google" id="ProtNLM"/>
    </source>
</evidence>
<evidence type="ECO:0000313" key="3">
    <source>
        <dbReference type="EMBL" id="MCQ4949430.1"/>
    </source>
</evidence>
<dbReference type="AlphaFoldDB" id="A0AAW5KGT1"/>
<protein>
    <recommendedName>
        <fullName evidence="5">Chromosome condensation regulator RCC1</fullName>
    </recommendedName>
</protein>
<reference evidence="3" key="1">
    <citation type="submission" date="2022-06" db="EMBL/GenBank/DDBJ databases">
        <title>Isolation of gut microbiota from human fecal samples.</title>
        <authorList>
            <person name="Pamer E.G."/>
            <person name="Barat B."/>
            <person name="Waligurski E."/>
            <person name="Medina S."/>
            <person name="Paddock L."/>
            <person name="Mostad J."/>
        </authorList>
    </citation>
    <scope>NUCLEOTIDE SEQUENCE</scope>
    <source>
        <strain evidence="3">DFI.7.96</strain>
    </source>
</reference>
<dbReference type="InterPro" id="IPR009091">
    <property type="entry name" value="RCC1/BLIP-II"/>
</dbReference>
<dbReference type="RefSeq" id="WP_256136016.1">
    <property type="nucleotide sequence ID" value="NZ_JANGAB010000003.1"/>
</dbReference>
<comment type="caution">
    <text evidence="3">The sequence shown here is derived from an EMBL/GenBank/DDBJ whole genome shotgun (WGS) entry which is preliminary data.</text>
</comment>
<name>A0AAW5KGT1_9FIRM</name>
<feature type="signal peptide" evidence="2">
    <location>
        <begin position="1"/>
        <end position="33"/>
    </location>
</feature>
<feature type="transmembrane region" description="Helical" evidence="1">
    <location>
        <begin position="348"/>
        <end position="368"/>
    </location>
</feature>
<keyword evidence="2" id="KW-0732">Signal</keyword>
<evidence type="ECO:0000256" key="2">
    <source>
        <dbReference type="SAM" id="SignalP"/>
    </source>
</evidence>
<evidence type="ECO:0000256" key="1">
    <source>
        <dbReference type="SAM" id="Phobius"/>
    </source>
</evidence>
<dbReference type="Gene3D" id="2.130.10.30">
    <property type="entry name" value="Regulator of chromosome condensation 1/beta-lactamase-inhibitor protein II"/>
    <property type="match status" value="1"/>
</dbReference>
<dbReference type="SUPFAM" id="SSF50985">
    <property type="entry name" value="RCC1/BLIP-II"/>
    <property type="match status" value="1"/>
</dbReference>
<organism evidence="3 4">
    <name type="scientific">Bittarella massiliensis</name>
    <name type="common">ex Durand et al. 2017</name>
    <dbReference type="NCBI Taxonomy" id="1720313"/>
    <lineage>
        <taxon>Bacteria</taxon>
        <taxon>Bacillati</taxon>
        <taxon>Bacillota</taxon>
        <taxon>Clostridia</taxon>
        <taxon>Eubacteriales</taxon>
        <taxon>Oscillospiraceae</taxon>
        <taxon>Bittarella (ex Durand et al. 2017)</taxon>
    </lineage>
</organism>
<keyword evidence="1" id="KW-1133">Transmembrane helix</keyword>
<evidence type="ECO:0000313" key="4">
    <source>
        <dbReference type="Proteomes" id="UP001205063"/>
    </source>
</evidence>
<gene>
    <name evidence="3" type="ORF">NE646_07085</name>
</gene>
<proteinExistence type="predicted"/>
<dbReference type="Proteomes" id="UP001205063">
    <property type="component" value="Unassembled WGS sequence"/>
</dbReference>
<accession>A0AAW5KGT1</accession>
<feature type="chain" id="PRO_5043744959" description="Chromosome condensation regulator RCC1" evidence="2">
    <location>
        <begin position="34"/>
        <end position="374"/>
    </location>
</feature>
<keyword evidence="1" id="KW-0812">Transmembrane</keyword>
<keyword evidence="1" id="KW-0472">Membrane</keyword>